<accession>A0A540NS97</accession>
<dbReference type="EMBL" id="VIEB01000008">
    <property type="protein sequence ID" value="TQE13916.1"/>
    <property type="molecule type" value="Genomic_DNA"/>
</dbReference>
<proteinExistence type="predicted"/>
<evidence type="ECO:0008006" key="3">
    <source>
        <dbReference type="Google" id="ProtNLM"/>
    </source>
</evidence>
<dbReference type="AlphaFoldDB" id="A0A540NS97"/>
<dbReference type="Proteomes" id="UP000315295">
    <property type="component" value="Unassembled WGS sequence"/>
</dbReference>
<sequence>MCIAVFVWQNHPVYPFLLLLNRDEFHSRPTEPLAWWEGGEILGGRDGLAGGTWLACTRDGKVAFITNVREVQKLAQAKSRGDLPVRFLEVPSPQPSRLAVKKVTLPSKKSPMEFADEVVEEVDQYNGFNLVLADLCSRTMVYVTNRPKEDRNFVTEVSPGIHVLSNAQLDSPWPKAQLLGDGFRETLMESSGDDLPIKLMVEKLMTNTVKVEDESLLPHIYPPELEYHLSSIFVEKAPPLGHYGTRSTSALSVKTNGEVSYYERYQENQVWKENTVTYQIGDVCNLYLGVHESEPLGCARDACAARATRAFGLASRDDALSASAWVAAAVLAAGACHVVAPACGVGGGCAPGNTYNYLLARGATGARISAAASVVAAGPETPRCGCICHCCFLL</sequence>
<organism evidence="1 2">
    <name type="scientific">Malus baccata</name>
    <name type="common">Siberian crab apple</name>
    <name type="synonym">Pyrus baccata</name>
    <dbReference type="NCBI Taxonomy" id="106549"/>
    <lineage>
        <taxon>Eukaryota</taxon>
        <taxon>Viridiplantae</taxon>
        <taxon>Streptophyta</taxon>
        <taxon>Embryophyta</taxon>
        <taxon>Tracheophyta</taxon>
        <taxon>Spermatophyta</taxon>
        <taxon>Magnoliopsida</taxon>
        <taxon>eudicotyledons</taxon>
        <taxon>Gunneridae</taxon>
        <taxon>Pentapetalae</taxon>
        <taxon>rosids</taxon>
        <taxon>fabids</taxon>
        <taxon>Rosales</taxon>
        <taxon>Rosaceae</taxon>
        <taxon>Amygdaloideae</taxon>
        <taxon>Maleae</taxon>
        <taxon>Malus</taxon>
    </lineage>
</organism>
<gene>
    <name evidence="1" type="ORF">C1H46_000547</name>
</gene>
<reference evidence="1 2" key="1">
    <citation type="journal article" date="2019" name="G3 (Bethesda)">
        <title>Sequencing of a Wild Apple (Malus baccata) Genome Unravels the Differences Between Cultivated and Wild Apple Species Regarding Disease Resistance and Cold Tolerance.</title>
        <authorList>
            <person name="Chen X."/>
        </authorList>
    </citation>
    <scope>NUCLEOTIDE SEQUENCE [LARGE SCALE GENOMIC DNA]</scope>
    <source>
        <strain evidence="2">cv. Shandingzi</strain>
        <tissue evidence="1">Leaves</tissue>
    </source>
</reference>
<dbReference type="Pfam" id="PF05742">
    <property type="entry name" value="TANGO2"/>
    <property type="match status" value="1"/>
</dbReference>
<name>A0A540NS97_MALBA</name>
<dbReference type="InterPro" id="IPR008551">
    <property type="entry name" value="TANGO2"/>
</dbReference>
<dbReference type="PANTHER" id="PTHR17985:SF16">
    <property type="entry name" value="TRANSPORT_GOLGI ORGANIZATION-LIKE PROTEIN (DUF833)"/>
    <property type="match status" value="1"/>
</dbReference>
<dbReference type="STRING" id="106549.A0A540NS97"/>
<dbReference type="PANTHER" id="PTHR17985">
    <property type="entry name" value="SER/THR-RICH PROTEIN T10 IN DGCR REGION"/>
    <property type="match status" value="1"/>
</dbReference>
<evidence type="ECO:0000313" key="2">
    <source>
        <dbReference type="Proteomes" id="UP000315295"/>
    </source>
</evidence>
<comment type="caution">
    <text evidence="1">The sequence shown here is derived from an EMBL/GenBank/DDBJ whole genome shotgun (WGS) entry which is preliminary data.</text>
</comment>
<protein>
    <recommendedName>
        <fullName evidence="3">Transport and Golgi organization protein 2 homolog</fullName>
    </recommendedName>
</protein>
<keyword evidence="2" id="KW-1185">Reference proteome</keyword>
<evidence type="ECO:0000313" key="1">
    <source>
        <dbReference type="EMBL" id="TQE13916.1"/>
    </source>
</evidence>